<evidence type="ECO:0000259" key="1">
    <source>
        <dbReference type="Pfam" id="PF01593"/>
    </source>
</evidence>
<dbReference type="EMBL" id="KV722442">
    <property type="protein sequence ID" value="OCH88855.1"/>
    <property type="molecule type" value="Genomic_DNA"/>
</dbReference>
<protein>
    <recommendedName>
        <fullName evidence="1">Amine oxidase domain-containing protein</fullName>
    </recommendedName>
</protein>
<dbReference type="AlphaFoldDB" id="A0A8E2DI24"/>
<accession>A0A8E2DI24</accession>
<sequence>MMLHYLQVPFKVLEAAETSPSRRLGGHLFTQHVGDGTWDYFDVGAMRFPNTPFMKRTFSLADELDVKRIPYAMKASNTFTHYNGRQVQGVSALSGDPYGVARYVDPDNRIPNAPLPEAVHRSVSDALGVPGSSPSARLRPLDLFTGDNFDLDLAFQQLYGSFDKYTMRTWLQEYYPSWTVAVINWCERIDRSRGWYDRALVETVLEYLAFSWPRESTPSFDGKWYCFWRILFLARSHVLIVATR</sequence>
<gene>
    <name evidence="2" type="ORF">OBBRIDRAFT_62977</name>
</gene>
<evidence type="ECO:0000313" key="2">
    <source>
        <dbReference type="EMBL" id="OCH88855.1"/>
    </source>
</evidence>
<reference evidence="2 3" key="1">
    <citation type="submission" date="2016-07" db="EMBL/GenBank/DDBJ databases">
        <title>Draft genome of the white-rot fungus Obba rivulosa 3A-2.</title>
        <authorList>
            <consortium name="DOE Joint Genome Institute"/>
            <person name="Miettinen O."/>
            <person name="Riley R."/>
            <person name="Acob R."/>
            <person name="Barry K."/>
            <person name="Cullen D."/>
            <person name="De Vries R."/>
            <person name="Hainaut M."/>
            <person name="Hatakka A."/>
            <person name="Henrissat B."/>
            <person name="Hilden K."/>
            <person name="Kuo R."/>
            <person name="Labutti K."/>
            <person name="Lipzen A."/>
            <person name="Makela M.R."/>
            <person name="Sandor L."/>
            <person name="Spatafora J.W."/>
            <person name="Grigoriev I.V."/>
            <person name="Hibbett D.S."/>
        </authorList>
    </citation>
    <scope>NUCLEOTIDE SEQUENCE [LARGE SCALE GENOMIC DNA]</scope>
    <source>
        <strain evidence="2 3">3A-2</strain>
    </source>
</reference>
<dbReference type="OrthoDB" id="7777654at2759"/>
<dbReference type="Proteomes" id="UP000250043">
    <property type="component" value="Unassembled WGS sequence"/>
</dbReference>
<organism evidence="2 3">
    <name type="scientific">Obba rivulosa</name>
    <dbReference type="NCBI Taxonomy" id="1052685"/>
    <lineage>
        <taxon>Eukaryota</taxon>
        <taxon>Fungi</taxon>
        <taxon>Dikarya</taxon>
        <taxon>Basidiomycota</taxon>
        <taxon>Agaricomycotina</taxon>
        <taxon>Agaricomycetes</taxon>
        <taxon>Polyporales</taxon>
        <taxon>Gelatoporiaceae</taxon>
        <taxon>Obba</taxon>
    </lineage>
</organism>
<evidence type="ECO:0000313" key="3">
    <source>
        <dbReference type="Proteomes" id="UP000250043"/>
    </source>
</evidence>
<dbReference type="GO" id="GO:0016491">
    <property type="term" value="F:oxidoreductase activity"/>
    <property type="evidence" value="ECO:0007669"/>
    <property type="project" value="InterPro"/>
</dbReference>
<dbReference type="Pfam" id="PF01593">
    <property type="entry name" value="Amino_oxidase"/>
    <property type="match status" value="1"/>
</dbReference>
<feature type="domain" description="Amine oxidase" evidence="1">
    <location>
        <begin position="21"/>
        <end position="90"/>
    </location>
</feature>
<name>A0A8E2DI24_9APHY</name>
<dbReference type="InterPro" id="IPR002937">
    <property type="entry name" value="Amino_oxidase"/>
</dbReference>
<keyword evidence="3" id="KW-1185">Reference proteome</keyword>
<proteinExistence type="predicted"/>
<dbReference type="Gene3D" id="3.90.660.10">
    <property type="match status" value="1"/>
</dbReference>